<comment type="caution">
    <text evidence="2">The sequence shown here is derived from an EMBL/GenBank/DDBJ whole genome shotgun (WGS) entry which is preliminary data.</text>
</comment>
<organism evidence="2 3">
    <name type="scientific">Odoribacter splanchnicus</name>
    <dbReference type="NCBI Taxonomy" id="28118"/>
    <lineage>
        <taxon>Bacteria</taxon>
        <taxon>Pseudomonadati</taxon>
        <taxon>Bacteroidota</taxon>
        <taxon>Bacteroidia</taxon>
        <taxon>Bacteroidales</taxon>
        <taxon>Odoribacteraceae</taxon>
        <taxon>Odoribacter</taxon>
    </lineage>
</organism>
<protein>
    <submittedName>
        <fullName evidence="2">ORF6N domain-containing protein</fullName>
    </submittedName>
</protein>
<reference evidence="2 3" key="1">
    <citation type="submission" date="2018-08" db="EMBL/GenBank/DDBJ databases">
        <title>A genome reference for cultivated species of the human gut microbiota.</title>
        <authorList>
            <person name="Zou Y."/>
            <person name="Xue W."/>
            <person name="Luo G."/>
        </authorList>
    </citation>
    <scope>NUCLEOTIDE SEQUENCE [LARGE SCALE GENOMIC DNA]</scope>
    <source>
        <strain evidence="2 3">AF14-6AC</strain>
    </source>
</reference>
<sequence>MNQLELIQSKIYEIRGQRVMLDFDLAQMYGTETAQLKRAVRRNKKRFDGEDFMFEVTRDELSRCQIGTLNKSRGSNIKYLPFAFTELGIAMLSSVLNSETAIETNKGIMRAFVAIRQLIANPPPDKHSLLQKEVKELKQYIEEIFTDQNDINEDTRMQLELINQTLAELQVHQKLSDKPHRPIGFIRPEED</sequence>
<name>A0A412WET1_9BACT</name>
<accession>A0A412WET1</accession>
<evidence type="ECO:0000259" key="1">
    <source>
        <dbReference type="Pfam" id="PF10543"/>
    </source>
</evidence>
<evidence type="ECO:0000313" key="3">
    <source>
        <dbReference type="Proteomes" id="UP000283426"/>
    </source>
</evidence>
<feature type="domain" description="KilA-N DNA-binding" evidence="1">
    <location>
        <begin position="9"/>
        <end position="95"/>
    </location>
</feature>
<evidence type="ECO:0000313" key="2">
    <source>
        <dbReference type="EMBL" id="RGV25716.1"/>
    </source>
</evidence>
<gene>
    <name evidence="2" type="ORF">DWW24_10650</name>
</gene>
<dbReference type="Proteomes" id="UP000283426">
    <property type="component" value="Unassembled WGS sequence"/>
</dbReference>
<dbReference type="AlphaFoldDB" id="A0A412WET1"/>
<dbReference type="Pfam" id="PF10543">
    <property type="entry name" value="ORF6N"/>
    <property type="match status" value="1"/>
</dbReference>
<dbReference type="InterPro" id="IPR018873">
    <property type="entry name" value="KilA-N_DNA-bd_domain"/>
</dbReference>
<proteinExistence type="predicted"/>
<dbReference type="RefSeq" id="WP_118108121.1">
    <property type="nucleotide sequence ID" value="NZ_QRYW01000021.1"/>
</dbReference>
<dbReference type="EMBL" id="QRYW01000021">
    <property type="protein sequence ID" value="RGV25716.1"/>
    <property type="molecule type" value="Genomic_DNA"/>
</dbReference>